<proteinExistence type="predicted"/>
<evidence type="ECO:0000313" key="1">
    <source>
        <dbReference type="EMBL" id="MFC0476946.1"/>
    </source>
</evidence>
<name>A0ABV6KUE5_9BACI</name>
<dbReference type="EMBL" id="JBHLUU010000114">
    <property type="protein sequence ID" value="MFC0476946.1"/>
    <property type="molecule type" value="Genomic_DNA"/>
</dbReference>
<protein>
    <submittedName>
        <fullName evidence="1">Uncharacterized protein</fullName>
    </submittedName>
</protein>
<dbReference type="RefSeq" id="WP_377058688.1">
    <property type="nucleotide sequence ID" value="NZ_JBHLUU010000114.1"/>
</dbReference>
<gene>
    <name evidence="1" type="ORF">ACFFHF_17215</name>
</gene>
<organism evidence="1 2">
    <name type="scientific">Robertmurraya beringensis</name>
    <dbReference type="NCBI Taxonomy" id="641660"/>
    <lineage>
        <taxon>Bacteria</taxon>
        <taxon>Bacillati</taxon>
        <taxon>Bacillota</taxon>
        <taxon>Bacilli</taxon>
        <taxon>Bacillales</taxon>
        <taxon>Bacillaceae</taxon>
        <taxon>Robertmurraya</taxon>
    </lineage>
</organism>
<comment type="caution">
    <text evidence="1">The sequence shown here is derived from an EMBL/GenBank/DDBJ whole genome shotgun (WGS) entry which is preliminary data.</text>
</comment>
<accession>A0ABV6KUE5</accession>
<reference evidence="1 2" key="1">
    <citation type="submission" date="2024-09" db="EMBL/GenBank/DDBJ databases">
        <authorList>
            <person name="Sun Q."/>
            <person name="Mori K."/>
        </authorList>
    </citation>
    <scope>NUCLEOTIDE SEQUENCE [LARGE SCALE GENOMIC DNA]</scope>
    <source>
        <strain evidence="1 2">CGMCC 1.9126</strain>
    </source>
</reference>
<keyword evidence="2" id="KW-1185">Reference proteome</keyword>
<sequence>MKFIKNNDGYNQGYEVVKDGEVIGFVYKTTLIDLTVMWKNNKNDDLFITRKDASEALL</sequence>
<evidence type="ECO:0000313" key="2">
    <source>
        <dbReference type="Proteomes" id="UP001589738"/>
    </source>
</evidence>
<dbReference type="Proteomes" id="UP001589738">
    <property type="component" value="Unassembled WGS sequence"/>
</dbReference>